<evidence type="ECO:0000256" key="3">
    <source>
        <dbReference type="SAM" id="Phobius"/>
    </source>
</evidence>
<evidence type="ECO:0000313" key="6">
    <source>
        <dbReference type="Proteomes" id="UP000623467"/>
    </source>
</evidence>
<proteinExistence type="inferred from homology"/>
<comment type="similarity">
    <text evidence="1">Belongs to the UPP synthase family.</text>
</comment>
<gene>
    <name evidence="5" type="ORF">MSAN_02023200</name>
</gene>
<dbReference type="Pfam" id="PF01255">
    <property type="entry name" value="Prenyltransf"/>
    <property type="match status" value="1"/>
</dbReference>
<dbReference type="SUPFAM" id="SSF64005">
    <property type="entry name" value="Undecaprenyl diphosphate synthase"/>
    <property type="match status" value="1"/>
</dbReference>
<keyword evidence="3" id="KW-1133">Transmembrane helix</keyword>
<keyword evidence="3" id="KW-0812">Transmembrane</keyword>
<accession>A0A8H6XL59</accession>
<dbReference type="GO" id="GO:0016094">
    <property type="term" value="P:polyprenol biosynthetic process"/>
    <property type="evidence" value="ECO:0007669"/>
    <property type="project" value="TreeGrafter"/>
</dbReference>
<dbReference type="InterPro" id="IPR036424">
    <property type="entry name" value="UPP_synth-like_sf"/>
</dbReference>
<dbReference type="GO" id="GO:0045547">
    <property type="term" value="F:ditrans,polycis-polyprenyl diphosphate synthase [(2E,6E)-farnesyl diphosphate specific] activity"/>
    <property type="evidence" value="ECO:0007669"/>
    <property type="project" value="TreeGrafter"/>
</dbReference>
<dbReference type="PANTHER" id="PTHR10291">
    <property type="entry name" value="DEHYDRODOLICHYL DIPHOSPHATE SYNTHASE FAMILY MEMBER"/>
    <property type="match status" value="1"/>
</dbReference>
<name>A0A8H6XL59_9AGAR</name>
<keyword evidence="6" id="KW-1185">Reference proteome</keyword>
<dbReference type="Pfam" id="PF09995">
    <property type="entry name" value="MPAB_Lcp_cat"/>
    <property type="match status" value="1"/>
</dbReference>
<feature type="transmembrane region" description="Helical" evidence="3">
    <location>
        <begin position="29"/>
        <end position="58"/>
    </location>
</feature>
<reference evidence="5" key="1">
    <citation type="submission" date="2020-05" db="EMBL/GenBank/DDBJ databases">
        <title>Mycena genomes resolve the evolution of fungal bioluminescence.</title>
        <authorList>
            <person name="Tsai I.J."/>
        </authorList>
    </citation>
    <scope>NUCLEOTIDE SEQUENCE</scope>
    <source>
        <strain evidence="5">160909Yilan</strain>
    </source>
</reference>
<sequence length="657" mass="74102">MKSSPTSSASASFQLIESPRDVRDYIPSVLFLVVLSPLGLSFLTYPVCLAALVTYWGLSALVQLRWPTFMKSSILDDLEFNPGASMSFFASITAFLLQYHDTSIGLAMEVHSDFYSRPLARLLRTFLYVEMALNGSSEEKEQTASWLRWTHRHIHGPINDEMRKKLGIPERIDDYGLSTRAKDTIVLEYACAGMRLGVPQEMVTTTYDDFLASLNHKLGRLDAGGKLSVTGVLKLEDGMMSAQKHWMTGMLLRAAFMVGHSLLPERVKSNYPLAVLKSRTGRFAQSALCAVLWLVYPFLILIPLRGAMCLLLVLEPQLRPIFRVRIFPSRRSTAHLDGFVQSSLQVIHSMDILQDKPVIPKFKGQESGRPLYVAWLGSGKKRLPFLQTILVQTLEAQLQSNSWIDTVCVWVAYPFRIVKTLMQYVMDDMIRAVQVCRCQLKESSLFHSGGEPKMPLHSKSYITLQHVLTVIEVGIIMDGNRRYARRLGQHVLDGHAKGATTASNVLEWWIKYLPNTVHSAFPMQPKYLTYWAFSSENFQRPDEEQDGLFSLMVAEFKSLAFTSFVHLFKIRVRFIGGDRHRFPPELVATMDMVEEITSAHDGIFLQVAVGYGGREEVVSAVQSLVAQGKEITEQNIGMETCCAQGRNSTRQLDHSDI</sequence>
<dbReference type="PANTHER" id="PTHR10291:SF43">
    <property type="entry name" value="DEHYDRODOLICHYL DIPHOSPHATE SYNTHASE COMPLEX SUBUNIT DHDDS"/>
    <property type="match status" value="1"/>
</dbReference>
<dbReference type="InterPro" id="IPR001441">
    <property type="entry name" value="UPP_synth-like"/>
</dbReference>
<dbReference type="CDD" id="cd00475">
    <property type="entry name" value="Cis_IPPS"/>
    <property type="match status" value="1"/>
</dbReference>
<keyword evidence="3" id="KW-0472">Membrane</keyword>
<dbReference type="InterPro" id="IPR018713">
    <property type="entry name" value="MPAB/Lcp_cat_dom"/>
</dbReference>
<dbReference type="EMBL" id="JACAZH010000025">
    <property type="protein sequence ID" value="KAF7342659.1"/>
    <property type="molecule type" value="Genomic_DNA"/>
</dbReference>
<dbReference type="AlphaFoldDB" id="A0A8H6XL59"/>
<dbReference type="Proteomes" id="UP000623467">
    <property type="component" value="Unassembled WGS sequence"/>
</dbReference>
<keyword evidence="2 5" id="KW-0808">Transferase</keyword>
<evidence type="ECO:0000259" key="4">
    <source>
        <dbReference type="Pfam" id="PF09995"/>
    </source>
</evidence>
<protein>
    <submittedName>
        <fullName evidence="5">Alkyl transferase</fullName>
    </submittedName>
</protein>
<evidence type="ECO:0000256" key="2">
    <source>
        <dbReference type="ARBA" id="ARBA00022679"/>
    </source>
</evidence>
<dbReference type="OrthoDB" id="4173905at2759"/>
<evidence type="ECO:0000256" key="1">
    <source>
        <dbReference type="ARBA" id="ARBA00005432"/>
    </source>
</evidence>
<dbReference type="Gene3D" id="3.40.1180.10">
    <property type="entry name" value="Decaprenyl diphosphate synthase-like"/>
    <property type="match status" value="1"/>
</dbReference>
<dbReference type="GO" id="GO:0016491">
    <property type="term" value="F:oxidoreductase activity"/>
    <property type="evidence" value="ECO:0007669"/>
    <property type="project" value="InterPro"/>
</dbReference>
<feature type="domain" description="ER-bound oxygenase mpaB/mpaB'/Rubber oxygenase catalytic" evidence="4">
    <location>
        <begin position="86"/>
        <end position="159"/>
    </location>
</feature>
<comment type="caution">
    <text evidence="5">The sequence shown here is derived from an EMBL/GenBank/DDBJ whole genome shotgun (WGS) entry which is preliminary data.</text>
</comment>
<organism evidence="5 6">
    <name type="scientific">Mycena sanguinolenta</name>
    <dbReference type="NCBI Taxonomy" id="230812"/>
    <lineage>
        <taxon>Eukaryota</taxon>
        <taxon>Fungi</taxon>
        <taxon>Dikarya</taxon>
        <taxon>Basidiomycota</taxon>
        <taxon>Agaricomycotina</taxon>
        <taxon>Agaricomycetes</taxon>
        <taxon>Agaricomycetidae</taxon>
        <taxon>Agaricales</taxon>
        <taxon>Marasmiineae</taxon>
        <taxon>Mycenaceae</taxon>
        <taxon>Mycena</taxon>
    </lineage>
</organism>
<evidence type="ECO:0000313" key="5">
    <source>
        <dbReference type="EMBL" id="KAF7342659.1"/>
    </source>
</evidence>
<feature type="transmembrane region" description="Helical" evidence="3">
    <location>
        <begin position="283"/>
        <end position="314"/>
    </location>
</feature>